<dbReference type="AlphaFoldDB" id="A0A0R2LSD6"/>
<feature type="transmembrane region" description="Helical" evidence="1">
    <location>
        <begin position="33"/>
        <end position="53"/>
    </location>
</feature>
<keyword evidence="1" id="KW-1133">Transmembrane helix</keyword>
<evidence type="ECO:0000256" key="1">
    <source>
        <dbReference type="SAM" id="Phobius"/>
    </source>
</evidence>
<feature type="transmembrane region" description="Helical" evidence="1">
    <location>
        <begin position="65"/>
        <end position="85"/>
    </location>
</feature>
<sequence length="139" mass="15957">MRFDWRYAFHSFWFLQVLMLLMSPVIFEPGASSKQLAVGAMLGLVIVDGLFTRQYPYFSRFGRQGFEGLVGFIFFMIIACVAPYFPNWSPAVWGFMSFCVASFGGTLDGYLAYPTEIMVGQTRKQLRRKAEFTHKPIPH</sequence>
<evidence type="ECO:0000313" key="2">
    <source>
        <dbReference type="EMBL" id="KRO04590.1"/>
    </source>
</evidence>
<dbReference type="Proteomes" id="UP000051906">
    <property type="component" value="Unassembled WGS sequence"/>
</dbReference>
<dbReference type="PATRIC" id="fig|616990.3.peg.1074"/>
<keyword evidence="1" id="KW-0472">Membrane</keyword>
<comment type="caution">
    <text evidence="2">The sequence shown here is derived from an EMBL/GenBank/DDBJ whole genome shotgun (WGS) entry which is preliminary data.</text>
</comment>
<evidence type="ECO:0008006" key="4">
    <source>
        <dbReference type="Google" id="ProtNLM"/>
    </source>
</evidence>
<protein>
    <recommendedName>
        <fullName evidence="4">Integral membrane protein</fullName>
    </recommendedName>
</protein>
<keyword evidence="3" id="KW-1185">Reference proteome</keyword>
<accession>A0A0R2LSD6</accession>
<gene>
    <name evidence="2" type="ORF">IV54_GL000993</name>
</gene>
<organism evidence="2 3">
    <name type="scientific">Levilactobacillus paucivorans</name>
    <dbReference type="NCBI Taxonomy" id="616990"/>
    <lineage>
        <taxon>Bacteria</taxon>
        <taxon>Bacillati</taxon>
        <taxon>Bacillota</taxon>
        <taxon>Bacilli</taxon>
        <taxon>Lactobacillales</taxon>
        <taxon>Lactobacillaceae</taxon>
        <taxon>Levilactobacillus</taxon>
    </lineage>
</organism>
<dbReference type="EMBL" id="JQCA01000029">
    <property type="protein sequence ID" value="KRO04590.1"/>
    <property type="molecule type" value="Genomic_DNA"/>
</dbReference>
<dbReference type="RefSeq" id="WP_057877781.1">
    <property type="nucleotide sequence ID" value="NZ_JQCA01000029.1"/>
</dbReference>
<evidence type="ECO:0000313" key="3">
    <source>
        <dbReference type="Proteomes" id="UP000051906"/>
    </source>
</evidence>
<proteinExistence type="predicted"/>
<name>A0A0R2LSD6_9LACO</name>
<reference evidence="2 3" key="1">
    <citation type="journal article" date="2015" name="Genome Announc.">
        <title>Expanding the biotechnology potential of lactobacilli through comparative genomics of 213 strains and associated genera.</title>
        <authorList>
            <person name="Sun Z."/>
            <person name="Harris H.M."/>
            <person name="McCann A."/>
            <person name="Guo C."/>
            <person name="Argimon S."/>
            <person name="Zhang W."/>
            <person name="Yang X."/>
            <person name="Jeffery I.B."/>
            <person name="Cooney J.C."/>
            <person name="Kagawa T.F."/>
            <person name="Liu W."/>
            <person name="Song Y."/>
            <person name="Salvetti E."/>
            <person name="Wrobel A."/>
            <person name="Rasinkangas P."/>
            <person name="Parkhill J."/>
            <person name="Rea M.C."/>
            <person name="O'Sullivan O."/>
            <person name="Ritari J."/>
            <person name="Douillard F.P."/>
            <person name="Paul Ross R."/>
            <person name="Yang R."/>
            <person name="Briner A.E."/>
            <person name="Felis G.E."/>
            <person name="de Vos W.M."/>
            <person name="Barrangou R."/>
            <person name="Klaenhammer T.R."/>
            <person name="Caufield P.W."/>
            <person name="Cui Y."/>
            <person name="Zhang H."/>
            <person name="O'Toole P.W."/>
        </authorList>
    </citation>
    <scope>NUCLEOTIDE SEQUENCE [LARGE SCALE GENOMIC DNA]</scope>
    <source>
        <strain evidence="2 3">DSM 22467</strain>
    </source>
</reference>
<dbReference type="STRING" id="616990.IV54_GL000993"/>
<feature type="transmembrane region" description="Helical" evidence="1">
    <location>
        <begin position="7"/>
        <end position="27"/>
    </location>
</feature>
<keyword evidence="1" id="KW-0812">Transmembrane</keyword>
<feature type="transmembrane region" description="Helical" evidence="1">
    <location>
        <begin position="91"/>
        <end position="113"/>
    </location>
</feature>
<dbReference type="OrthoDB" id="2290040at2"/>